<reference evidence="2" key="1">
    <citation type="submission" date="2022-06" db="EMBL/GenBank/DDBJ databases">
        <authorList>
            <consortium name="SYNGENTA / RWTH Aachen University"/>
        </authorList>
    </citation>
    <scope>NUCLEOTIDE SEQUENCE</scope>
</reference>
<name>A0AAV0ALQ7_PHAPC</name>
<comment type="caution">
    <text evidence="2">The sequence shown here is derived from an EMBL/GenBank/DDBJ whole genome shotgun (WGS) entry which is preliminary data.</text>
</comment>
<protein>
    <submittedName>
        <fullName evidence="2">Uncharacterized protein</fullName>
    </submittedName>
</protein>
<keyword evidence="3" id="KW-1185">Reference proteome</keyword>
<dbReference type="AlphaFoldDB" id="A0AAV0ALQ7"/>
<sequence>MDSSITPSRKTSKNFNKLITKSASSFPLNEIQSLRDEVDRLSQALGLEKRCSPAKTLKVEKEAKHDLELVDLSGVSKRLKKSLGRQQFLEDINSNPAALKTALSVALQVVQDPGIILQQLTKKAVLPAGLPSDWYAKEFLLFLTPAKKEALRMKAPVFEGASNCTVDFAPYLLIEENQQIYDKNLENNDGEDEIAWLNDTDKGKGKNKGGITNKDEDLLMEEANSLFDGSNDGDEEEEL</sequence>
<organism evidence="2 3">
    <name type="scientific">Phakopsora pachyrhizi</name>
    <name type="common">Asian soybean rust disease fungus</name>
    <dbReference type="NCBI Taxonomy" id="170000"/>
    <lineage>
        <taxon>Eukaryota</taxon>
        <taxon>Fungi</taxon>
        <taxon>Dikarya</taxon>
        <taxon>Basidiomycota</taxon>
        <taxon>Pucciniomycotina</taxon>
        <taxon>Pucciniomycetes</taxon>
        <taxon>Pucciniales</taxon>
        <taxon>Phakopsoraceae</taxon>
        <taxon>Phakopsora</taxon>
    </lineage>
</organism>
<proteinExistence type="predicted"/>
<accession>A0AAV0ALQ7</accession>
<gene>
    <name evidence="2" type="ORF">PPACK8108_LOCUS2506</name>
</gene>
<evidence type="ECO:0000313" key="3">
    <source>
        <dbReference type="Proteomes" id="UP001153365"/>
    </source>
</evidence>
<evidence type="ECO:0000256" key="1">
    <source>
        <dbReference type="SAM" id="MobiDB-lite"/>
    </source>
</evidence>
<dbReference type="Proteomes" id="UP001153365">
    <property type="component" value="Unassembled WGS sequence"/>
</dbReference>
<evidence type="ECO:0000313" key="2">
    <source>
        <dbReference type="EMBL" id="CAH7668038.1"/>
    </source>
</evidence>
<feature type="region of interest" description="Disordered" evidence="1">
    <location>
        <begin position="196"/>
        <end position="216"/>
    </location>
</feature>
<dbReference type="EMBL" id="CALTRL010000428">
    <property type="protein sequence ID" value="CAH7668038.1"/>
    <property type="molecule type" value="Genomic_DNA"/>
</dbReference>